<organism evidence="2 3">
    <name type="scientific">Limnochorda pilosa</name>
    <dbReference type="NCBI Taxonomy" id="1555112"/>
    <lineage>
        <taxon>Bacteria</taxon>
        <taxon>Bacillati</taxon>
        <taxon>Bacillota</taxon>
        <taxon>Limnochordia</taxon>
        <taxon>Limnochordales</taxon>
        <taxon>Limnochordaceae</taxon>
        <taxon>Limnochorda</taxon>
    </lineage>
</organism>
<evidence type="ECO:0000256" key="1">
    <source>
        <dbReference type="SAM" id="SignalP"/>
    </source>
</evidence>
<proteinExistence type="predicted"/>
<dbReference type="KEGG" id="lpil:LIP_2180"/>
<dbReference type="EMBL" id="AP014924">
    <property type="protein sequence ID" value="BAS28021.1"/>
    <property type="molecule type" value="Genomic_DNA"/>
</dbReference>
<dbReference type="AlphaFoldDB" id="A0A0K2SLL8"/>
<dbReference type="OrthoDB" id="2910639at2"/>
<reference evidence="3" key="2">
    <citation type="journal article" date="2016" name="Int. J. Syst. Evol. Microbiol.">
        <title>Complete genome sequence and cell structure of Limnochorda pilosa, a Gram-negative spore-former within the phylum Firmicutes.</title>
        <authorList>
            <person name="Watanabe M."/>
            <person name="Kojima H."/>
            <person name="Fukui M."/>
        </authorList>
    </citation>
    <scope>NUCLEOTIDE SEQUENCE [LARGE SCALE GENOMIC DNA]</scope>
    <source>
        <strain evidence="3">HC45</strain>
    </source>
</reference>
<reference evidence="3" key="1">
    <citation type="submission" date="2015-07" db="EMBL/GenBank/DDBJ databases">
        <title>Complete genome sequence and phylogenetic analysis of Limnochorda pilosa.</title>
        <authorList>
            <person name="Watanabe M."/>
            <person name="Kojima H."/>
            <person name="Fukui M."/>
        </authorList>
    </citation>
    <scope>NUCLEOTIDE SEQUENCE [LARGE SCALE GENOMIC DNA]</scope>
    <source>
        <strain evidence="3">HC45</strain>
    </source>
</reference>
<gene>
    <name evidence="2" type="ORF">LIP_2180</name>
</gene>
<feature type="signal peptide" evidence="1">
    <location>
        <begin position="1"/>
        <end position="30"/>
    </location>
</feature>
<evidence type="ECO:0000313" key="3">
    <source>
        <dbReference type="Proteomes" id="UP000065807"/>
    </source>
</evidence>
<protein>
    <submittedName>
        <fullName evidence="2">Uncharacterized protein</fullName>
    </submittedName>
</protein>
<dbReference type="Proteomes" id="UP000065807">
    <property type="component" value="Chromosome"/>
</dbReference>
<name>A0A0K2SLL8_LIMPI</name>
<feature type="chain" id="PRO_5005487059" evidence="1">
    <location>
        <begin position="31"/>
        <end position="105"/>
    </location>
</feature>
<keyword evidence="3" id="KW-1185">Reference proteome</keyword>
<evidence type="ECO:0000313" key="2">
    <source>
        <dbReference type="EMBL" id="BAS28021.1"/>
    </source>
</evidence>
<sequence>MNVLRRLVGAVLVLTVLAGLVVALSNTAFAAKDHDENIVVEARLAPSLLRLNTSPLARFTYDLQEGIHELLKRGTGISVPHSYLEIRLNGRGVAYIDPPAVYDFD</sequence>
<accession>A0A0K2SLL8</accession>
<dbReference type="RefSeq" id="WP_068137737.1">
    <property type="nucleotide sequence ID" value="NZ_AP014924.1"/>
</dbReference>
<keyword evidence="1" id="KW-0732">Signal</keyword>